<comment type="subcellular location">
    <subcellularLocation>
        <location evidence="1">Membrane</location>
    </subcellularLocation>
</comment>
<dbReference type="InterPro" id="IPR036412">
    <property type="entry name" value="HAD-like_sf"/>
</dbReference>
<dbReference type="InterPro" id="IPR001757">
    <property type="entry name" value="P_typ_ATPase"/>
</dbReference>
<dbReference type="InterPro" id="IPR023299">
    <property type="entry name" value="ATPase_P-typ_cyto_dom_N"/>
</dbReference>
<dbReference type="SUPFAM" id="SSF56784">
    <property type="entry name" value="HAD-like"/>
    <property type="match status" value="1"/>
</dbReference>
<dbReference type="Gene3D" id="3.40.50.1000">
    <property type="entry name" value="HAD superfamily/HAD-like"/>
    <property type="match status" value="1"/>
</dbReference>
<keyword evidence="4" id="KW-1133">Transmembrane helix</keyword>
<evidence type="ECO:0000256" key="4">
    <source>
        <dbReference type="ARBA" id="ARBA00022989"/>
    </source>
</evidence>
<dbReference type="Pfam" id="PF00702">
    <property type="entry name" value="Hydrolase"/>
    <property type="match status" value="1"/>
</dbReference>
<dbReference type="NCBIfam" id="TIGR01494">
    <property type="entry name" value="ATPase_P-type"/>
    <property type="match status" value="1"/>
</dbReference>
<proteinExistence type="predicted"/>
<dbReference type="PANTHER" id="PTHR46594:SF4">
    <property type="entry name" value="P-TYPE CATION-TRANSPORTING ATPASE"/>
    <property type="match status" value="1"/>
</dbReference>
<comment type="caution">
    <text evidence="6">The sequence shown here is derived from an EMBL/GenBank/DDBJ whole genome shotgun (WGS) entry which is preliminary data.</text>
</comment>
<keyword evidence="7" id="KW-1185">Reference proteome</keyword>
<dbReference type="GO" id="GO:0016020">
    <property type="term" value="C:membrane"/>
    <property type="evidence" value="ECO:0007669"/>
    <property type="project" value="UniProtKB-SubCell"/>
</dbReference>
<dbReference type="GO" id="GO:0005524">
    <property type="term" value="F:ATP binding"/>
    <property type="evidence" value="ECO:0007669"/>
    <property type="project" value="InterPro"/>
</dbReference>
<organism evidence="6 7">
    <name type="scientific">Thermosporothrix hazakensis</name>
    <dbReference type="NCBI Taxonomy" id="644383"/>
    <lineage>
        <taxon>Bacteria</taxon>
        <taxon>Bacillati</taxon>
        <taxon>Chloroflexota</taxon>
        <taxon>Ktedonobacteria</taxon>
        <taxon>Ktedonobacterales</taxon>
        <taxon>Thermosporotrichaceae</taxon>
        <taxon>Thermosporothrix</taxon>
    </lineage>
</organism>
<evidence type="ECO:0000256" key="1">
    <source>
        <dbReference type="ARBA" id="ARBA00004370"/>
    </source>
</evidence>
<dbReference type="GO" id="GO:0046872">
    <property type="term" value="F:metal ion binding"/>
    <property type="evidence" value="ECO:0007669"/>
    <property type="project" value="UniProtKB-KW"/>
</dbReference>
<evidence type="ECO:0000256" key="2">
    <source>
        <dbReference type="ARBA" id="ARBA00022692"/>
    </source>
</evidence>
<keyword evidence="2" id="KW-0812">Transmembrane</keyword>
<keyword evidence="3" id="KW-0479">Metal-binding</keyword>
<dbReference type="Gene3D" id="3.40.1110.10">
    <property type="entry name" value="Calcium-transporting ATPase, cytoplasmic domain N"/>
    <property type="match status" value="1"/>
</dbReference>
<evidence type="ECO:0000313" key="6">
    <source>
        <dbReference type="EMBL" id="PZW25330.1"/>
    </source>
</evidence>
<dbReference type="PANTHER" id="PTHR46594">
    <property type="entry name" value="P-TYPE CATION-TRANSPORTING ATPASE"/>
    <property type="match status" value="1"/>
</dbReference>
<name>A0A326U2R3_THEHA</name>
<sequence>MQAALARELIIPDPEEFIVLPGLGVQARIEDSEVVVGRPRLLSEQGIAVEEEVAARAKNLAAVRRTVILVAHNNQVAGMLVLEDTLREDSRSVVARLKKSGIRMILVTGDNVVTAERMAGKLGISEVHAEVLPAQKVEIVKQLQASGHHIAFVGDGVNEKTLRGMF</sequence>
<dbReference type="RefSeq" id="WP_170142810.1">
    <property type="nucleotide sequence ID" value="NZ_BIFX01000002.1"/>
</dbReference>
<dbReference type="Proteomes" id="UP000248806">
    <property type="component" value="Unassembled WGS sequence"/>
</dbReference>
<reference evidence="6 7" key="1">
    <citation type="submission" date="2018-06" db="EMBL/GenBank/DDBJ databases">
        <title>Genomic Encyclopedia of Archaeal and Bacterial Type Strains, Phase II (KMG-II): from individual species to whole genera.</title>
        <authorList>
            <person name="Goeker M."/>
        </authorList>
    </citation>
    <scope>NUCLEOTIDE SEQUENCE [LARGE SCALE GENOMIC DNA]</scope>
    <source>
        <strain evidence="6 7">ATCC BAA-1881</strain>
    </source>
</reference>
<evidence type="ECO:0000313" key="7">
    <source>
        <dbReference type="Proteomes" id="UP000248806"/>
    </source>
</evidence>
<evidence type="ECO:0000256" key="3">
    <source>
        <dbReference type="ARBA" id="ARBA00022723"/>
    </source>
</evidence>
<keyword evidence="5" id="KW-0472">Membrane</keyword>
<gene>
    <name evidence="6" type="ORF">EI42_04382</name>
</gene>
<evidence type="ECO:0000256" key="5">
    <source>
        <dbReference type="ARBA" id="ARBA00023136"/>
    </source>
</evidence>
<accession>A0A326U2R3</accession>
<dbReference type="GO" id="GO:0016887">
    <property type="term" value="F:ATP hydrolysis activity"/>
    <property type="evidence" value="ECO:0007669"/>
    <property type="project" value="InterPro"/>
</dbReference>
<dbReference type="EMBL" id="QKUF01000019">
    <property type="protein sequence ID" value="PZW25330.1"/>
    <property type="molecule type" value="Genomic_DNA"/>
</dbReference>
<dbReference type="InterPro" id="IPR023214">
    <property type="entry name" value="HAD_sf"/>
</dbReference>
<protein>
    <submittedName>
        <fullName evidence="6">Cd2+/Zn2+-exporting ATPase/Cu+-exporting ATPase</fullName>
    </submittedName>
</protein>
<dbReference type="AlphaFoldDB" id="A0A326U2R3"/>